<dbReference type="Gene3D" id="1.10.260.40">
    <property type="entry name" value="lambda repressor-like DNA-binding domains"/>
    <property type="match status" value="1"/>
</dbReference>
<keyword evidence="4" id="KW-1185">Reference proteome</keyword>
<evidence type="ECO:0000313" key="4">
    <source>
        <dbReference type="Proteomes" id="UP000503278"/>
    </source>
</evidence>
<sequence length="114" mass="13078">MNTTGNRIRIQRLMKNYSQEYMAFELGISQAAYSKIERDETELSIRRIYAIAEILEISPFVLLPRPKYGTGINHHALLQFGYRFRQWWHRVFSSTPAASADPESAHSDTSNAAA</sequence>
<evidence type="ECO:0000256" key="1">
    <source>
        <dbReference type="SAM" id="MobiDB-lite"/>
    </source>
</evidence>
<dbReference type="RefSeq" id="WP_169606975.1">
    <property type="nucleotide sequence ID" value="NZ_CP051682.1"/>
</dbReference>
<dbReference type="SUPFAM" id="SSF47413">
    <property type="entry name" value="lambda repressor-like DNA-binding domains"/>
    <property type="match status" value="1"/>
</dbReference>
<dbReference type="PROSITE" id="PS50943">
    <property type="entry name" value="HTH_CROC1"/>
    <property type="match status" value="1"/>
</dbReference>
<dbReference type="EMBL" id="CP051682">
    <property type="protein sequence ID" value="QJD95969.1"/>
    <property type="molecule type" value="Genomic_DNA"/>
</dbReference>
<dbReference type="SMART" id="SM00530">
    <property type="entry name" value="HTH_XRE"/>
    <property type="match status" value="1"/>
</dbReference>
<dbReference type="KEGG" id="mrob:HH214_08810"/>
<dbReference type="Proteomes" id="UP000503278">
    <property type="component" value="Chromosome"/>
</dbReference>
<feature type="region of interest" description="Disordered" evidence="1">
    <location>
        <begin position="95"/>
        <end position="114"/>
    </location>
</feature>
<reference evidence="3 4" key="1">
    <citation type="submission" date="2020-04" db="EMBL/GenBank/DDBJ databases">
        <title>Genome sequencing of novel species.</title>
        <authorList>
            <person name="Heo J."/>
            <person name="Kim S.-J."/>
            <person name="Kim J.-S."/>
            <person name="Hong S.-B."/>
            <person name="Kwon S.-W."/>
        </authorList>
    </citation>
    <scope>NUCLEOTIDE SEQUENCE [LARGE SCALE GENOMIC DNA]</scope>
    <source>
        <strain evidence="3 4">F39-2</strain>
    </source>
</reference>
<proteinExistence type="predicted"/>
<accession>A0A7L5E103</accession>
<dbReference type="InterPro" id="IPR010982">
    <property type="entry name" value="Lambda_DNA-bd_dom_sf"/>
</dbReference>
<dbReference type="CDD" id="cd00093">
    <property type="entry name" value="HTH_XRE"/>
    <property type="match status" value="1"/>
</dbReference>
<dbReference type="GO" id="GO:0003677">
    <property type="term" value="F:DNA binding"/>
    <property type="evidence" value="ECO:0007669"/>
    <property type="project" value="InterPro"/>
</dbReference>
<dbReference type="Pfam" id="PF01381">
    <property type="entry name" value="HTH_3"/>
    <property type="match status" value="1"/>
</dbReference>
<feature type="domain" description="HTH cro/C1-type" evidence="2">
    <location>
        <begin position="8"/>
        <end position="63"/>
    </location>
</feature>
<evidence type="ECO:0000313" key="3">
    <source>
        <dbReference type="EMBL" id="QJD95969.1"/>
    </source>
</evidence>
<evidence type="ECO:0000259" key="2">
    <source>
        <dbReference type="PROSITE" id="PS50943"/>
    </source>
</evidence>
<organism evidence="3 4">
    <name type="scientific">Mucilaginibacter robiniae</name>
    <dbReference type="NCBI Taxonomy" id="2728022"/>
    <lineage>
        <taxon>Bacteria</taxon>
        <taxon>Pseudomonadati</taxon>
        <taxon>Bacteroidota</taxon>
        <taxon>Sphingobacteriia</taxon>
        <taxon>Sphingobacteriales</taxon>
        <taxon>Sphingobacteriaceae</taxon>
        <taxon>Mucilaginibacter</taxon>
    </lineage>
</organism>
<gene>
    <name evidence="3" type="ORF">HH214_08810</name>
</gene>
<dbReference type="AlphaFoldDB" id="A0A7L5E103"/>
<dbReference type="InterPro" id="IPR001387">
    <property type="entry name" value="Cro/C1-type_HTH"/>
</dbReference>
<protein>
    <submittedName>
        <fullName evidence="3">Helix-turn-helix transcriptional regulator</fullName>
    </submittedName>
</protein>
<name>A0A7L5E103_9SPHI</name>